<evidence type="ECO:0000256" key="5">
    <source>
        <dbReference type="ARBA" id="ARBA00022490"/>
    </source>
</evidence>
<dbReference type="AlphaFoldDB" id="A0AAD3HM59"/>
<dbReference type="Gene3D" id="1.10.10.10">
    <property type="entry name" value="Winged helix-like DNA-binding domain superfamily/Winged helix DNA-binding domain"/>
    <property type="match status" value="1"/>
</dbReference>
<accession>A0AAD3HM59</accession>
<comment type="subcellular location">
    <subcellularLocation>
        <location evidence="2">Cytoplasm</location>
    </subcellularLocation>
    <subcellularLocation>
        <location evidence="1">Nucleus</location>
    </subcellularLocation>
</comment>
<keyword evidence="5" id="KW-0963">Cytoplasm</keyword>
<dbReference type="InterPro" id="IPR040134">
    <property type="entry name" value="PSMD12/CSN4"/>
</dbReference>
<keyword evidence="10" id="KW-1185">Reference proteome</keyword>
<dbReference type="Pfam" id="PF22241">
    <property type="entry name" value="PSMD12-CSN4_N"/>
    <property type="match status" value="1"/>
</dbReference>
<dbReference type="SMART" id="SM00088">
    <property type="entry name" value="PINT"/>
    <property type="match status" value="1"/>
</dbReference>
<sequence length="411" mass="44490">MAQLAQQLIAPIAQISDQRQKSEAYKGALHQILESGQLDACKEFVNHMLTDEVPLVISRQLLLLFAQGIAKLPDATHVAVATAALDRLQPRLVSFEDSVVLLREHLAEVLERQEQWSKAAQVLSGIDLESGSRAVEPSYKLSKNIKIAMLYLEDDDSVNAEMYIKKAAALISGCKDEGLELQYKTCYARILDAKRRFLEAALRYYELSSVRPSPGSAVQLDESDLVTALRSAMLCTILAPAGPQRSRMLAALYKDERSARLGDLFPFLQKVYLERILDRAEVEAFAKQLKPHQVAQVGGSSGGTVLDRAVVQHNLAAASRLYDNIGTDQLGGLLGVSAEAAEAIAADMVAEGRMAGSIDQVDQLIYFGPKVEVGALMRWDDSIRAACAKVGELVDAVTALGLTGGAAAAAR</sequence>
<dbReference type="Pfam" id="PF01399">
    <property type="entry name" value="PCI"/>
    <property type="match status" value="1"/>
</dbReference>
<evidence type="ECO:0000256" key="2">
    <source>
        <dbReference type="ARBA" id="ARBA00004496"/>
    </source>
</evidence>
<dbReference type="PANTHER" id="PTHR10855">
    <property type="entry name" value="26S PROTEASOME NON-ATPASE REGULATORY SUBUNIT 12/COP9 SIGNALOSOME COMPLEX SUBUNIT 4"/>
    <property type="match status" value="1"/>
</dbReference>
<reference evidence="9 10" key="1">
    <citation type="journal article" date="2021" name="Sci. Rep.">
        <title>Genome sequencing of the multicellular alga Astrephomene provides insights into convergent evolution of germ-soma differentiation.</title>
        <authorList>
            <person name="Yamashita S."/>
            <person name="Yamamoto K."/>
            <person name="Matsuzaki R."/>
            <person name="Suzuki S."/>
            <person name="Yamaguchi H."/>
            <person name="Hirooka S."/>
            <person name="Minakuchi Y."/>
            <person name="Miyagishima S."/>
            <person name="Kawachi M."/>
            <person name="Toyoda A."/>
            <person name="Nozaki H."/>
        </authorList>
    </citation>
    <scope>NUCLEOTIDE SEQUENCE [LARGE SCALE GENOMIC DNA]</scope>
    <source>
        <strain evidence="9 10">NIES-4017</strain>
    </source>
</reference>
<comment type="similarity">
    <text evidence="3">Belongs to the CSN4 family.</text>
</comment>
<evidence type="ECO:0000256" key="1">
    <source>
        <dbReference type="ARBA" id="ARBA00004123"/>
    </source>
</evidence>
<keyword evidence="7" id="KW-0539">Nucleus</keyword>
<keyword evidence="6" id="KW-0736">Signalosome</keyword>
<proteinExistence type="inferred from homology"/>
<organism evidence="9 10">
    <name type="scientific">Astrephomene gubernaculifera</name>
    <dbReference type="NCBI Taxonomy" id="47775"/>
    <lineage>
        <taxon>Eukaryota</taxon>
        <taxon>Viridiplantae</taxon>
        <taxon>Chlorophyta</taxon>
        <taxon>core chlorophytes</taxon>
        <taxon>Chlorophyceae</taxon>
        <taxon>CS clade</taxon>
        <taxon>Chlamydomonadales</taxon>
        <taxon>Astrephomenaceae</taxon>
        <taxon>Astrephomene</taxon>
    </lineage>
</organism>
<evidence type="ECO:0000256" key="6">
    <source>
        <dbReference type="ARBA" id="ARBA00022790"/>
    </source>
</evidence>
<dbReference type="SUPFAM" id="SSF46785">
    <property type="entry name" value="Winged helix' DNA-binding domain"/>
    <property type="match status" value="1"/>
</dbReference>
<evidence type="ECO:0000256" key="3">
    <source>
        <dbReference type="ARBA" id="ARBA00010417"/>
    </source>
</evidence>
<dbReference type="EMBL" id="BMAR01000010">
    <property type="protein sequence ID" value="GFR45768.1"/>
    <property type="molecule type" value="Genomic_DNA"/>
</dbReference>
<gene>
    <name evidence="9" type="ORF">Agub_g7222</name>
</gene>
<comment type="caution">
    <text evidence="9">The sequence shown here is derived from an EMBL/GenBank/DDBJ whole genome shotgun (WGS) entry which is preliminary data.</text>
</comment>
<dbReference type="InterPro" id="IPR054559">
    <property type="entry name" value="PSMD12-CSN4-like_N"/>
</dbReference>
<dbReference type="PANTHER" id="PTHR10855:SF2">
    <property type="entry name" value="COP9 SIGNALOSOME COMPLEX SUBUNIT 4"/>
    <property type="match status" value="1"/>
</dbReference>
<evidence type="ECO:0000313" key="10">
    <source>
        <dbReference type="Proteomes" id="UP001054857"/>
    </source>
</evidence>
<name>A0AAD3HM59_9CHLO</name>
<dbReference type="InterPro" id="IPR036390">
    <property type="entry name" value="WH_DNA-bd_sf"/>
</dbReference>
<feature type="domain" description="PCI" evidence="8">
    <location>
        <begin position="196"/>
        <end position="372"/>
    </location>
</feature>
<dbReference type="InterPro" id="IPR000717">
    <property type="entry name" value="PCI_dom"/>
</dbReference>
<protein>
    <recommendedName>
        <fullName evidence="4">COP9 signalosome complex subunit 4</fullName>
    </recommendedName>
</protein>
<dbReference type="GO" id="GO:0005829">
    <property type="term" value="C:cytosol"/>
    <property type="evidence" value="ECO:0007669"/>
    <property type="project" value="TreeGrafter"/>
</dbReference>
<dbReference type="InterPro" id="IPR036388">
    <property type="entry name" value="WH-like_DNA-bd_sf"/>
</dbReference>
<dbReference type="GO" id="GO:0008180">
    <property type="term" value="C:COP9 signalosome"/>
    <property type="evidence" value="ECO:0007669"/>
    <property type="project" value="UniProtKB-KW"/>
</dbReference>
<evidence type="ECO:0000256" key="4">
    <source>
        <dbReference type="ARBA" id="ARBA00014881"/>
    </source>
</evidence>
<evidence type="ECO:0000259" key="8">
    <source>
        <dbReference type="PROSITE" id="PS50250"/>
    </source>
</evidence>
<dbReference type="Proteomes" id="UP001054857">
    <property type="component" value="Unassembled WGS sequence"/>
</dbReference>
<evidence type="ECO:0000256" key="7">
    <source>
        <dbReference type="ARBA" id="ARBA00023242"/>
    </source>
</evidence>
<dbReference type="PROSITE" id="PS50250">
    <property type="entry name" value="PCI"/>
    <property type="match status" value="1"/>
</dbReference>
<evidence type="ECO:0000313" key="9">
    <source>
        <dbReference type="EMBL" id="GFR45768.1"/>
    </source>
</evidence>